<dbReference type="Proteomes" id="UP000318138">
    <property type="component" value="Chromosome"/>
</dbReference>
<dbReference type="EMBL" id="CP041372">
    <property type="protein sequence ID" value="QKS73285.1"/>
    <property type="molecule type" value="Genomic_DNA"/>
</dbReference>
<dbReference type="AlphaFoldDB" id="A0A859FKF7"/>
<reference evidence="2" key="1">
    <citation type="submission" date="2019-07" db="EMBL/GenBank/DDBJ databases">
        <title>Bacillus alkalisoli sp. nov. isolated from saline soil.</title>
        <authorList>
            <person name="Sun J.-Q."/>
            <person name="Xu L."/>
        </authorList>
    </citation>
    <scope>NUCLEOTIDE SEQUENCE [LARGE SCALE GENOMIC DNA]</scope>
    <source>
        <strain evidence="2">M4U3P1</strain>
    </source>
</reference>
<evidence type="ECO:0000313" key="2">
    <source>
        <dbReference type="Proteomes" id="UP000318138"/>
    </source>
</evidence>
<proteinExistence type="predicted"/>
<name>A0A859FKF7_9BACI</name>
<organism evidence="1 2">
    <name type="scientific">Paenalkalicoccus suaedae</name>
    <dbReference type="NCBI Taxonomy" id="2592382"/>
    <lineage>
        <taxon>Bacteria</taxon>
        <taxon>Bacillati</taxon>
        <taxon>Bacillota</taxon>
        <taxon>Bacilli</taxon>
        <taxon>Bacillales</taxon>
        <taxon>Bacillaceae</taxon>
        <taxon>Paenalkalicoccus</taxon>
    </lineage>
</organism>
<evidence type="ECO:0000313" key="1">
    <source>
        <dbReference type="EMBL" id="QKS73285.1"/>
    </source>
</evidence>
<sequence length="127" mass="13912">MINLEEFANGALSERLNEELLKVLDNIADPNTLPNKARVITAKLKIVGDKERNLGNTLIEVSSKLVPAEEIPTKILIDQDSNGKTTGAELKSGVKGQTYMQDDGVYSDLGEKVYDFQSQKNMSEGAK</sequence>
<protein>
    <submittedName>
        <fullName evidence="1">Replication terminator protein</fullName>
    </submittedName>
</protein>
<dbReference type="KEGG" id="psua:FLK61_35265"/>
<accession>A0A859FKF7</accession>
<keyword evidence="2" id="KW-1185">Reference proteome</keyword>
<gene>
    <name evidence="1" type="ORF">FLK61_35265</name>
</gene>